<dbReference type="AlphaFoldDB" id="A0AAV7M744"/>
<evidence type="ECO:0000313" key="2">
    <source>
        <dbReference type="EMBL" id="KAJ1098357.1"/>
    </source>
</evidence>
<dbReference type="EMBL" id="JANPWB010000014">
    <property type="protein sequence ID" value="KAJ1098357.1"/>
    <property type="molecule type" value="Genomic_DNA"/>
</dbReference>
<proteinExistence type="predicted"/>
<accession>A0AAV7M744</accession>
<feature type="region of interest" description="Disordered" evidence="1">
    <location>
        <begin position="95"/>
        <end position="127"/>
    </location>
</feature>
<reference evidence="2" key="1">
    <citation type="journal article" date="2022" name="bioRxiv">
        <title>Sequencing and chromosome-scale assembly of the giantPleurodeles waltlgenome.</title>
        <authorList>
            <person name="Brown T."/>
            <person name="Elewa A."/>
            <person name="Iarovenko S."/>
            <person name="Subramanian E."/>
            <person name="Araus A.J."/>
            <person name="Petzold A."/>
            <person name="Susuki M."/>
            <person name="Suzuki K.-i.T."/>
            <person name="Hayashi T."/>
            <person name="Toyoda A."/>
            <person name="Oliveira C."/>
            <person name="Osipova E."/>
            <person name="Leigh N.D."/>
            <person name="Simon A."/>
            <person name="Yun M.H."/>
        </authorList>
    </citation>
    <scope>NUCLEOTIDE SEQUENCE</scope>
    <source>
        <strain evidence="2">20211129_DDA</strain>
        <tissue evidence="2">Liver</tissue>
    </source>
</reference>
<evidence type="ECO:0000313" key="3">
    <source>
        <dbReference type="Proteomes" id="UP001066276"/>
    </source>
</evidence>
<organism evidence="2 3">
    <name type="scientific">Pleurodeles waltl</name>
    <name type="common">Iberian ribbed newt</name>
    <dbReference type="NCBI Taxonomy" id="8319"/>
    <lineage>
        <taxon>Eukaryota</taxon>
        <taxon>Metazoa</taxon>
        <taxon>Chordata</taxon>
        <taxon>Craniata</taxon>
        <taxon>Vertebrata</taxon>
        <taxon>Euteleostomi</taxon>
        <taxon>Amphibia</taxon>
        <taxon>Batrachia</taxon>
        <taxon>Caudata</taxon>
        <taxon>Salamandroidea</taxon>
        <taxon>Salamandridae</taxon>
        <taxon>Pleurodelinae</taxon>
        <taxon>Pleurodeles</taxon>
    </lineage>
</organism>
<protein>
    <submittedName>
        <fullName evidence="2">Uncharacterized protein</fullName>
    </submittedName>
</protein>
<sequence length="127" mass="13405">MGLCGAGPEWRTDGGSGPAVQERPGASVVPIDPREELKEVRADGLAGRRPYTWACPARQSGGGGWAPDCPEKHGCGRIEPEREEDLPQQRRARWGACAGGPTDAGAPRRCEAAPSTRLECGARSRSA</sequence>
<feature type="region of interest" description="Disordered" evidence="1">
    <location>
        <begin position="1"/>
        <end position="32"/>
    </location>
</feature>
<evidence type="ECO:0000256" key="1">
    <source>
        <dbReference type="SAM" id="MobiDB-lite"/>
    </source>
</evidence>
<comment type="caution">
    <text evidence="2">The sequence shown here is derived from an EMBL/GenBank/DDBJ whole genome shotgun (WGS) entry which is preliminary data.</text>
</comment>
<name>A0AAV7M744_PLEWA</name>
<keyword evidence="3" id="KW-1185">Reference proteome</keyword>
<gene>
    <name evidence="2" type="ORF">NDU88_003470</name>
</gene>
<dbReference type="Proteomes" id="UP001066276">
    <property type="component" value="Chromosome 10"/>
</dbReference>